<dbReference type="Pfam" id="PF12372">
    <property type="entry name" value="Htt_N-HEAT"/>
    <property type="match status" value="1"/>
</dbReference>
<evidence type="ECO:0000313" key="9">
    <source>
        <dbReference type="Proteomes" id="UP000001064"/>
    </source>
</evidence>
<dbReference type="GO" id="GO:0047496">
    <property type="term" value="P:vesicle transport along microtubule"/>
    <property type="evidence" value="ECO:0000318"/>
    <property type="project" value="GO_Central"/>
</dbReference>
<dbReference type="InterPro" id="IPR016024">
    <property type="entry name" value="ARM-type_fold"/>
</dbReference>
<dbReference type="InParanoid" id="F1A1P7"/>
<dbReference type="GO" id="GO:0006412">
    <property type="term" value="P:translation"/>
    <property type="evidence" value="ECO:0007669"/>
    <property type="project" value="EnsemblProtists"/>
</dbReference>
<dbReference type="GO" id="GO:0017020">
    <property type="term" value="F:myosin phosphatase regulator activity"/>
    <property type="evidence" value="ECO:0007669"/>
    <property type="project" value="EnsemblProtists"/>
</dbReference>
<proteinExistence type="inferred from homology"/>
<feature type="compositionally biased region" description="Low complexity" evidence="7">
    <location>
        <begin position="1433"/>
        <end position="1454"/>
    </location>
</feature>
<keyword evidence="9" id="KW-1185">Reference proteome</keyword>
<dbReference type="STRING" id="5786.F1A1P7"/>
<dbReference type="Gene3D" id="1.25.10.10">
    <property type="entry name" value="Leucine-rich Repeat Variant"/>
    <property type="match status" value="1"/>
</dbReference>
<dbReference type="eggNOG" id="ENOG502QR1D">
    <property type="taxonomic scope" value="Eukaryota"/>
</dbReference>
<feature type="region of interest" description="Disordered" evidence="7">
    <location>
        <begin position="1432"/>
        <end position="1454"/>
    </location>
</feature>
<evidence type="ECO:0000256" key="6">
    <source>
        <dbReference type="ARBA" id="ARBA00023242"/>
    </source>
</evidence>
<keyword evidence="5" id="KW-0963">Cytoplasm</keyword>
<dbReference type="VEuPathDB" id="AmoebaDB:DICPUDRAFT_95859"/>
<dbReference type="KEGG" id="dpp:DICPUDRAFT_95859"/>
<protein>
    <submittedName>
        <fullName evidence="8">Uncharacterized protein</fullName>
    </submittedName>
</protein>
<dbReference type="FunCoup" id="F1A1P7">
    <property type="interactions" value="153"/>
</dbReference>
<reference evidence="9" key="1">
    <citation type="journal article" date="2011" name="Genome Biol.">
        <title>Comparative genomics of the social amoebae Dictyostelium discoideum and Dictyostelium purpureum.</title>
        <authorList>
            <consortium name="US DOE Joint Genome Institute (JGI-PGF)"/>
            <person name="Sucgang R."/>
            <person name="Kuo A."/>
            <person name="Tian X."/>
            <person name="Salerno W."/>
            <person name="Parikh A."/>
            <person name="Feasley C.L."/>
            <person name="Dalin E."/>
            <person name="Tu H."/>
            <person name="Huang E."/>
            <person name="Barry K."/>
            <person name="Lindquist E."/>
            <person name="Shapiro H."/>
            <person name="Bruce D."/>
            <person name="Schmutz J."/>
            <person name="Salamov A."/>
            <person name="Fey P."/>
            <person name="Gaudet P."/>
            <person name="Anjard C."/>
            <person name="Babu M.M."/>
            <person name="Basu S."/>
            <person name="Bushmanova Y."/>
            <person name="van der Wel H."/>
            <person name="Katoh-Kurasawa M."/>
            <person name="Dinh C."/>
            <person name="Coutinho P.M."/>
            <person name="Saito T."/>
            <person name="Elias M."/>
            <person name="Schaap P."/>
            <person name="Kay R.R."/>
            <person name="Henrissat B."/>
            <person name="Eichinger L."/>
            <person name="Rivero F."/>
            <person name="Putnam N.H."/>
            <person name="West C.M."/>
            <person name="Loomis W.F."/>
            <person name="Chisholm R.L."/>
            <person name="Shaulsky G."/>
            <person name="Strassmann J.E."/>
            <person name="Queller D.C."/>
            <person name="Kuspa A."/>
            <person name="Grigoriev I.V."/>
        </authorList>
    </citation>
    <scope>NUCLEOTIDE SEQUENCE [LARGE SCALE GENOMIC DNA]</scope>
    <source>
        <strain evidence="9">QSDP1</strain>
    </source>
</reference>
<dbReference type="GO" id="GO:0043520">
    <property type="term" value="P:regulation of myosin II filament assembly"/>
    <property type="evidence" value="ECO:0007669"/>
    <property type="project" value="EnsemblProtists"/>
</dbReference>
<dbReference type="RefSeq" id="XP_003293590.1">
    <property type="nucleotide sequence ID" value="XM_003293542.1"/>
</dbReference>
<dbReference type="InterPro" id="IPR024613">
    <property type="entry name" value="Huntingtin_N_HEAT_rpt-2"/>
</dbReference>
<comment type="similarity">
    <text evidence="4">Belongs to the huntingtin family.</text>
</comment>
<dbReference type="OrthoDB" id="15930at2759"/>
<dbReference type="GO" id="GO:0051592">
    <property type="term" value="P:response to calcium ion"/>
    <property type="evidence" value="ECO:0007669"/>
    <property type="project" value="EnsemblProtists"/>
</dbReference>
<dbReference type="GO" id="GO:0031156">
    <property type="term" value="P:regulation of sorocarp development"/>
    <property type="evidence" value="ECO:0007669"/>
    <property type="project" value="EnsemblProtists"/>
</dbReference>
<comment type="subcellular location">
    <subcellularLocation>
        <location evidence="3">Cytoplasm</location>
    </subcellularLocation>
    <subcellularLocation>
        <location evidence="2">Nucleus</location>
    </subcellularLocation>
</comment>
<evidence type="ECO:0000256" key="1">
    <source>
        <dbReference type="ARBA" id="ARBA00002907"/>
    </source>
</evidence>
<dbReference type="GO" id="GO:0031410">
    <property type="term" value="C:cytoplasmic vesicle"/>
    <property type="evidence" value="ECO:0000318"/>
    <property type="project" value="GO_Central"/>
</dbReference>
<sequence length="2927" mass="329461">MDLIRALDILSAQVDTGDDHNLRKEKIEACRTISEQICAPSLRNTADFPRFLSIAISLLLRAHGDKDLNVYSVAEESLNRTIKILIYSYHERILFELFKVLKGKPQQQQDGKRLSTSYNGSEISNSLATQGGSIPSTPVMNMGSNLSSTNTTPSFSSPLSSNNLTNIINNLGGSTQTPTPSSSSNANSLFNTASQILSKPFPIKSQRIALVKFGEVCSFIRPSKCRKYILSLVPPINILLQIHDDESLQESIATSMENISKILIPYLKENEVHQLIDLFAKNLSQTSAAVRRAASLSITSICRHYPKPLFEYTIESLFSYTFPNSPPIASITSSQCIPNSTSTNTQSNSKILGVLFSYLQLIKLSEELSLSDIKILDSFSLKIQFFVHFILKYIQLPDNDNEQYDHNVVGLSLELLQQLLVTFGPYEHSWPKPLVQQVISQLRSLCFQQHASIRVSLKAVVLNCLAQSVKYFPKLFNQEFFSNQYQQQNAYISSISPSDLNFKLFTPITQQEQQQQKSQGAPPLSASTASTNQSFLFNLEPKEEFLNYLTDSDPLLRGGTALMIGCLIRGFLETDHITSNQIYPTDVPLLQDNISIPTLLIFLLRALMDSSSVTAKLACTGIGECLPTLCQSKYSDWALVTLRHLLCVSSSTYWLVKLEILETLSKIDYIVIEYLEQNVQHRSNVMNVSINNSTDGGLNNSTGINNSSSSSGEKETGGAVAIPIQSKVLDFLIEQLSDNDFRVRNSAGQALVSIIPRLVFTAPLERHSMKGISSNVRESFDVPDYENTVLKKRKIFANLSHVIGFLVNQLSNPHPDDKIRGCYHALNLICQTYSFPPDTPQECRSLSSILPNPMLSFVGDILPLALDRVGLTWVATDFDVHIDIIEVLGYLSRGAENVLGSYCYNVLRHIVRIINIATNIIQFRPTPPLKEVKSNPSGIVNSPLLKAPTHLGAFTHSIHYIKLYSKLLAARVNSITIFGSDRFSQLRQSCFETLAVILKCAGKTILPYTEEIIGYLTTHFEQEPVSVIKCINELFLVTMKPTPLVSISSLSQKSKDLNNIGGSSSSSSSSSLKQYEPRSIESHSSSSNPHDEMFLNSKSVFSSLLTFGTPNLKQHYEYAHEVPSSHNINYSYSNQEINRIISGEDRKVYFKLFEPLIVGSMVEYQTTHNHHLKIAILLMFSKFSKFGLDLSLFDKEQHFPTYFINELKETNCLLSKPYKVLSYSYDLLGSIFIHRKLYPDLNIGLDDLKKLFYQQAPVSNPSASASKASQSLDSTPMLASNNNINQASQSLNNSSLLNQSSHPYSYTIPTIIENCHSFVRYLYDPLDKYPDTEFRDGFLNFLLSNLQYSQTIDLLILIVTLIKSNNPLYSKYSQQISHQLFTSLSLGDSPFFIINSIEEVEKLYVLIDKLHNSSLSASRWADALLSVSPQFVNNTNKPNTNTPTPSQATTTTTSDPLQRKRILLLRESILEAYELRWLPPLLVILRTGCKLPEESRISAARQSRYLSNHDNKQQSSPSANIISHVILKLIRNAVQVFSLYKPKNILFTQLINHLLYYSSIFFNKNLVPHITPSTTNVTSPHSTSPNIVSSTSPLSMSSHLMKQPSATSLLGIASNNLFTDSLKIIIATNEGSPIIHDIVNSLLSYGGTSTSIHVVKFLLLLGRDDQVWKSYAMSSYWQTCGCEHFLTHHIIFLLYCQAIIILKLPIDLTETFLDKMVLLINEFTIKKLIESIKGEYTETLTNHLKKILSRASNSLDLRKKQKLLRLLSYLPANRETIELLIVNFIQTDDISLQVSGERILNLKINTLIEEYGTTKSLDIIQELYQIFMSNFVKSTTNLSVQSLFLKLIKNLSPNSNITITPTIQVIKQDYNSNDENHEEKEEHNENKDNEELINNNISIEKLTELQIETLKSGYLNDYHQLSTIPWKYFIELIKSRYFIHMNQHSFNHISILSQIDKEATVQLLESNRLDSTLLPEFISSNYSLDYQDEIQNYLLKKMDKLLAKAGEIGSDPLKGGPPFLSDPVWDELRETTRCLSNFINKFGINDLCESNLLQVSTWAFIESFRRWRAEIINPYDFKLVLELSRSIILKSTASILTITDDSSWCSLLLCLYKLYCLVIRPHFGYISGQRELEENFSQDPTQISLTQSNEMVKFLVSLLTNSKSYSPMPGSHIGQLIFDSFIRAIIPLATKAFDFIYPTLTASDENEFGGGIIPNCPIFSSIVSPEQNIRALVRFIHFVEIDNEEKFGQVWRILEPIFVAQLGDAEIGTDEITEESKCVALSGMTSMIIKVCFEISGVNSQVNLLETSTIPKPIYNHIPREKDLIFLNTPIGKKLNNLLSIIYGGMPQSELPLGGGVGTIGTSSTLSAYHFNIERSFSSNSFGSDQISLQDLRLFKVPSFIGINFTPLIKKLLESFEGFLLNQMCPPMLKKEILRSVVTLSDLFNRDQVCWMFRTFQAIITTDEIDDFFLKQHLILGICKSIAILQHPPNIADINAHAVGIFEMLKAALEHPNISLQVSALDGILYLLEGKVNKYIQGPLLQYLFRWIPTRLSSSHSPPVSLTLRVLATMFLMIEQYSREAEETLFTKRAVTTCIQLGQQSSTPAPIVYGVFRGLDRLLGSFSLSHSQRESISQFSLKSLPSENPIRSLLALGLMVTCIYTGDETGITSPSKSSVSSIGSSGINSLTAFEGLSFNPSSDSPLNFSGTSSSNGSISSIINNHNINNNDSDDNSDPERNKFSRVNNMEKVKMLFDKIRLVSHFSYEAYVLSQVIPTVIIDLFPSVDQLLSFILGEFLKQSKSNPKLMCQIISKVFDYLLENDKDKTNQHLINYWIIICLQNFFQIQNPNHCLWALTYLFLTSSPLKSFKLLESEFASKIQTNEKLFLIIAAEFYFNKDLTKENKQLFKDSFSKLKSEPYISLMKVIKNQ</sequence>
<dbReference type="PANTHER" id="PTHR10170">
    <property type="entry name" value="HUNTINGTON DISEASE PROTEIN"/>
    <property type="match status" value="1"/>
</dbReference>
<dbReference type="InterPro" id="IPR028426">
    <property type="entry name" value="Huntingtin_fam"/>
</dbReference>
<dbReference type="GO" id="GO:0005634">
    <property type="term" value="C:nucleus"/>
    <property type="evidence" value="ECO:0007669"/>
    <property type="project" value="UniProtKB-SubCell"/>
</dbReference>
<evidence type="ECO:0000256" key="4">
    <source>
        <dbReference type="ARBA" id="ARBA00007153"/>
    </source>
</evidence>
<dbReference type="InterPro" id="IPR048413">
    <property type="entry name" value="Htt_C-HEAT_rpt"/>
</dbReference>
<feature type="region of interest" description="Disordered" evidence="7">
    <location>
        <begin position="1058"/>
        <end position="1091"/>
    </location>
</feature>
<evidence type="ECO:0000256" key="5">
    <source>
        <dbReference type="ARBA" id="ARBA00022490"/>
    </source>
</evidence>
<dbReference type="GO" id="GO:0031149">
    <property type="term" value="P:sorocarp stalk cell differentiation"/>
    <property type="evidence" value="ECO:0007669"/>
    <property type="project" value="EnsemblProtists"/>
</dbReference>
<evidence type="ECO:0000256" key="2">
    <source>
        <dbReference type="ARBA" id="ARBA00004123"/>
    </source>
</evidence>
<dbReference type="GO" id="GO:1905289">
    <property type="term" value="P:regulation of CAMKK-AMPK signaling cascade"/>
    <property type="evidence" value="ECO:0000318"/>
    <property type="project" value="GO_Central"/>
</dbReference>
<dbReference type="PANTHER" id="PTHR10170:SF10">
    <property type="entry name" value="HUNTINGTIN"/>
    <property type="match status" value="1"/>
</dbReference>
<dbReference type="GO" id="GO:0006971">
    <property type="term" value="P:hypotonic response"/>
    <property type="evidence" value="ECO:0007669"/>
    <property type="project" value="EnsemblProtists"/>
</dbReference>
<dbReference type="GO" id="GO:0061952">
    <property type="term" value="P:midbody abscission"/>
    <property type="evidence" value="ECO:0007669"/>
    <property type="project" value="EnsemblProtists"/>
</dbReference>
<gene>
    <name evidence="8" type="ORF">DICPUDRAFT_95859</name>
</gene>
<dbReference type="GO" id="GO:0140582">
    <property type="term" value="P:adenylate cyclase-activating G protein-coupled cAMP receptor signaling pathway"/>
    <property type="evidence" value="ECO:0007669"/>
    <property type="project" value="EnsemblProtists"/>
</dbReference>
<comment type="function">
    <text evidence="1">May play a role in microtubule-mediated transport or vesicle function.</text>
</comment>
<organism evidence="8 9">
    <name type="scientific">Dictyostelium purpureum</name>
    <name type="common">Slime mold</name>
    <dbReference type="NCBI Taxonomy" id="5786"/>
    <lineage>
        <taxon>Eukaryota</taxon>
        <taxon>Amoebozoa</taxon>
        <taxon>Evosea</taxon>
        <taxon>Eumycetozoa</taxon>
        <taxon>Dictyostelia</taxon>
        <taxon>Dictyosteliales</taxon>
        <taxon>Dictyosteliaceae</taxon>
        <taxon>Dictyostelium</taxon>
    </lineage>
</organism>
<evidence type="ECO:0000256" key="7">
    <source>
        <dbReference type="SAM" id="MobiDB-lite"/>
    </source>
</evidence>
<dbReference type="Pfam" id="PF20927">
    <property type="entry name" value="Htt_C-HEAT"/>
    <property type="match status" value="2"/>
</dbReference>
<dbReference type="InterPro" id="IPR011989">
    <property type="entry name" value="ARM-like"/>
</dbReference>
<dbReference type="Pfam" id="PF20926">
    <property type="entry name" value="Htt_N-HEAT_1"/>
    <property type="match status" value="1"/>
</dbReference>
<dbReference type="InterPro" id="IPR048411">
    <property type="entry name" value="Htt_N_HEAT_rpt-1"/>
</dbReference>
<dbReference type="SUPFAM" id="SSF48371">
    <property type="entry name" value="ARM repeat"/>
    <property type="match status" value="2"/>
</dbReference>
<accession>F1A1P7</accession>
<dbReference type="Proteomes" id="UP000001064">
    <property type="component" value="Unassembled WGS sequence"/>
</dbReference>
<evidence type="ECO:0000313" key="8">
    <source>
        <dbReference type="EMBL" id="EGC29883.1"/>
    </source>
</evidence>
<dbReference type="GO" id="GO:0043327">
    <property type="term" value="P:chemotaxis to cAMP"/>
    <property type="evidence" value="ECO:0007669"/>
    <property type="project" value="EnsemblProtists"/>
</dbReference>
<dbReference type="OMA" id="PNKMEEP"/>
<name>F1A1P7_DICPU</name>
<dbReference type="GO" id="GO:0016339">
    <property type="term" value="P:calcium-dependent cell-cell adhesion via plasma membrane cell adhesion molecules"/>
    <property type="evidence" value="ECO:0007669"/>
    <property type="project" value="EnsemblProtists"/>
</dbReference>
<dbReference type="GO" id="GO:0010628">
    <property type="term" value="P:positive regulation of gene expression"/>
    <property type="evidence" value="ECO:0007669"/>
    <property type="project" value="EnsemblProtists"/>
</dbReference>
<dbReference type="GO" id="GO:0055080">
    <property type="term" value="P:monoatomic cation homeostasis"/>
    <property type="evidence" value="ECO:0007669"/>
    <property type="project" value="EnsemblProtists"/>
</dbReference>
<dbReference type="GeneID" id="10504908"/>
<dbReference type="GO" id="GO:0035864">
    <property type="term" value="P:response to potassium ion"/>
    <property type="evidence" value="ECO:0007669"/>
    <property type="project" value="EnsemblProtists"/>
</dbReference>
<feature type="region of interest" description="Disordered" evidence="7">
    <location>
        <begin position="2719"/>
        <end position="2739"/>
    </location>
</feature>
<dbReference type="EMBL" id="GL871381">
    <property type="protein sequence ID" value="EGC29883.1"/>
    <property type="molecule type" value="Genomic_DNA"/>
</dbReference>
<evidence type="ECO:0000256" key="3">
    <source>
        <dbReference type="ARBA" id="ARBA00004496"/>
    </source>
</evidence>
<keyword evidence="6" id="KW-0539">Nucleus</keyword>
<dbReference type="GO" id="GO:0060176">
    <property type="term" value="P:regulation of aggregation involved in sorocarp development"/>
    <property type="evidence" value="ECO:0007669"/>
    <property type="project" value="EnsemblProtists"/>
</dbReference>
<dbReference type="GO" id="GO:1902463">
    <property type="term" value="P:protein localization to cell leading edge"/>
    <property type="evidence" value="ECO:0007669"/>
    <property type="project" value="EnsemblProtists"/>
</dbReference>